<reference evidence="1 2" key="1">
    <citation type="journal article" date="2015" name="Proc. Natl. Acad. Sci. U.S.A.">
        <title>The resurrection genome of Boea hygrometrica: A blueprint for survival of dehydration.</title>
        <authorList>
            <person name="Xiao L."/>
            <person name="Yang G."/>
            <person name="Zhang L."/>
            <person name="Yang X."/>
            <person name="Zhao S."/>
            <person name="Ji Z."/>
            <person name="Zhou Q."/>
            <person name="Hu M."/>
            <person name="Wang Y."/>
            <person name="Chen M."/>
            <person name="Xu Y."/>
            <person name="Jin H."/>
            <person name="Xiao X."/>
            <person name="Hu G."/>
            <person name="Bao F."/>
            <person name="Hu Y."/>
            <person name="Wan P."/>
            <person name="Li L."/>
            <person name="Deng X."/>
            <person name="Kuang T."/>
            <person name="Xiang C."/>
            <person name="Zhu J.K."/>
            <person name="Oliver M.J."/>
            <person name="He Y."/>
        </authorList>
    </citation>
    <scope>NUCLEOTIDE SEQUENCE [LARGE SCALE GENOMIC DNA]</scope>
    <source>
        <strain evidence="2">cv. XS01</strain>
    </source>
</reference>
<dbReference type="Proteomes" id="UP000250235">
    <property type="component" value="Unassembled WGS sequence"/>
</dbReference>
<evidence type="ECO:0000313" key="2">
    <source>
        <dbReference type="Proteomes" id="UP000250235"/>
    </source>
</evidence>
<proteinExistence type="predicted"/>
<name>A0A2Z7AJ02_9LAMI</name>
<dbReference type="EMBL" id="KV016871">
    <property type="protein sequence ID" value="KZV19106.1"/>
    <property type="molecule type" value="Genomic_DNA"/>
</dbReference>
<gene>
    <name evidence="1" type="ORF">F511_38027</name>
</gene>
<sequence length="157" mass="17381">MAGNDGNSPEKLTVNSVLGFEKQRSTIWRIFCYLVNQNQRLDFSTTQQIPATGANTPVADFLALIKTTSPLLIQTTVYCTSLQELAANRYHPVDASQNITVQSPLALSAEFTCLPALYDFVITQILLAEPLGSLSFKMVQVIQLRDKRKVEAETAGW</sequence>
<accession>A0A2Z7AJ02</accession>
<keyword evidence="2" id="KW-1185">Reference proteome</keyword>
<protein>
    <submittedName>
        <fullName evidence="1">Uncharacterized protein</fullName>
    </submittedName>
</protein>
<organism evidence="1 2">
    <name type="scientific">Dorcoceras hygrometricum</name>
    <dbReference type="NCBI Taxonomy" id="472368"/>
    <lineage>
        <taxon>Eukaryota</taxon>
        <taxon>Viridiplantae</taxon>
        <taxon>Streptophyta</taxon>
        <taxon>Embryophyta</taxon>
        <taxon>Tracheophyta</taxon>
        <taxon>Spermatophyta</taxon>
        <taxon>Magnoliopsida</taxon>
        <taxon>eudicotyledons</taxon>
        <taxon>Gunneridae</taxon>
        <taxon>Pentapetalae</taxon>
        <taxon>asterids</taxon>
        <taxon>lamiids</taxon>
        <taxon>Lamiales</taxon>
        <taxon>Gesneriaceae</taxon>
        <taxon>Didymocarpoideae</taxon>
        <taxon>Trichosporeae</taxon>
        <taxon>Loxocarpinae</taxon>
        <taxon>Dorcoceras</taxon>
    </lineage>
</organism>
<dbReference type="AlphaFoldDB" id="A0A2Z7AJ02"/>
<evidence type="ECO:0000313" key="1">
    <source>
        <dbReference type="EMBL" id="KZV19106.1"/>
    </source>
</evidence>